<keyword evidence="2 3" id="KW-0342">GTP-binding</keyword>
<dbReference type="EMBL" id="CAJNNV010001781">
    <property type="protein sequence ID" value="CAE8585817.1"/>
    <property type="molecule type" value="Genomic_DNA"/>
</dbReference>
<dbReference type="Gene3D" id="3.40.50.300">
    <property type="entry name" value="P-loop containing nucleotide triphosphate hydrolases"/>
    <property type="match status" value="1"/>
</dbReference>
<evidence type="ECO:0000256" key="3">
    <source>
        <dbReference type="PIRSR" id="PIRSR606689-1"/>
    </source>
</evidence>
<keyword evidence="6" id="KW-1185">Reference proteome</keyword>
<dbReference type="InterPro" id="IPR024156">
    <property type="entry name" value="Small_GTPase_ARF"/>
</dbReference>
<name>A0A813DBF6_POLGL</name>
<evidence type="ECO:0000256" key="2">
    <source>
        <dbReference type="ARBA" id="ARBA00023134"/>
    </source>
</evidence>
<organism evidence="5 6">
    <name type="scientific">Polarella glacialis</name>
    <name type="common">Dinoflagellate</name>
    <dbReference type="NCBI Taxonomy" id="89957"/>
    <lineage>
        <taxon>Eukaryota</taxon>
        <taxon>Sar</taxon>
        <taxon>Alveolata</taxon>
        <taxon>Dinophyceae</taxon>
        <taxon>Suessiales</taxon>
        <taxon>Suessiaceae</taxon>
        <taxon>Polarella</taxon>
    </lineage>
</organism>
<dbReference type="GO" id="GO:0003924">
    <property type="term" value="F:GTPase activity"/>
    <property type="evidence" value="ECO:0007669"/>
    <property type="project" value="InterPro"/>
</dbReference>
<evidence type="ECO:0000256" key="4">
    <source>
        <dbReference type="PIRSR" id="PIRSR606689-2"/>
    </source>
</evidence>
<dbReference type="SMART" id="SM00177">
    <property type="entry name" value="ARF"/>
    <property type="match status" value="1"/>
</dbReference>
<dbReference type="PANTHER" id="PTHR45909">
    <property type="entry name" value="ADP-RIBOSYLATION FACTOR-RELATED PROTEIN 1"/>
    <property type="match status" value="1"/>
</dbReference>
<dbReference type="GO" id="GO:0005525">
    <property type="term" value="F:GTP binding"/>
    <property type="evidence" value="ECO:0007669"/>
    <property type="project" value="UniProtKB-KW"/>
</dbReference>
<reference evidence="5" key="1">
    <citation type="submission" date="2021-02" db="EMBL/GenBank/DDBJ databases">
        <authorList>
            <person name="Dougan E. K."/>
            <person name="Rhodes N."/>
            <person name="Thang M."/>
            <person name="Chan C."/>
        </authorList>
    </citation>
    <scope>NUCLEOTIDE SEQUENCE</scope>
</reference>
<dbReference type="PANTHER" id="PTHR45909:SF1">
    <property type="entry name" value="ADP-RIBOSYLATION FACTOR-RELATED PROTEIN 1"/>
    <property type="match status" value="1"/>
</dbReference>
<protein>
    <submittedName>
        <fullName evidence="5">Uncharacterized protein</fullName>
    </submittedName>
</protein>
<keyword evidence="1 3" id="KW-0547">Nucleotide-binding</keyword>
<dbReference type="OrthoDB" id="429064at2759"/>
<proteinExistence type="predicted"/>
<feature type="binding site" evidence="3">
    <location>
        <begin position="14"/>
        <end position="21"/>
    </location>
    <ligand>
        <name>GTP</name>
        <dbReference type="ChEBI" id="CHEBI:37565"/>
    </ligand>
</feature>
<dbReference type="Pfam" id="PF00025">
    <property type="entry name" value="Arf"/>
    <property type="match status" value="1"/>
</dbReference>
<feature type="binding site" evidence="3">
    <location>
        <begin position="133"/>
        <end position="136"/>
    </location>
    <ligand>
        <name>GTP</name>
        <dbReference type="ChEBI" id="CHEBI:37565"/>
    </ligand>
</feature>
<sequence>MGQAPTKKVALVVGWNGAGKTACIQRIRGQSSEPLPTTGVIRGSALLKVEPPGGEEIECELDFIDVGSQPKLEAKSASYQPWLDSADCVIFVLDATRTMQRFRPEEVKQAKALIEVISREPEVRDKPFLVLINKSDREDSIPIQEAMELFELERLFKGKPCQFQACSAVTGEGLKPGYKWLVAPACAARDCFAVPGRRACASLALRACMLDVYRYRLLAGCLAGSGTLRFLLVRDEHVACLRFVSECSALAGRSRLLCGLWAAGIWPTICTVKATPDLFPQEVPGLSEELLERVRRPGGSLEEKTEAVNDVFRTSARHLESLQQVLRRRALERRSDKEERFPDEVEEVISEGTYLDAFLEAFDGQSFLLYREEIVPSHEYRLALEVHSGGAYWKGISTQDSDGVRHKVETVGASSPHEGSATIISQFGAAQRGAVFVWRWNHMLDQGPYNLPEWLDRALCAEGNDPLRKLQGELEALRRWEQQVKVDTCRYVKTGTELKDIYVREVLRLWPSEIDHAGGGEHLKKCAWVEGLDSNLFTGRTLLVHRVPYDSSHTLGLHASIACRHVDVIDKEKSPPYRLTTAWHWMRDPAPTLTAPAAVSSTAAAASSSSMAPAFESSNSSLARPQSILSMPPSSPGFGQVIEASRPPLGASSGAGFMSGYPVGEPQMVRPGTSSGVVSHMSPGLGSAYTASYTASELVRPGTASGALFPSRPGVGPSSWQPVPAPLALQMSPARPMAPAGAMYPTGAAYQQVISAPLAPLAAGSMQGPPSPARAAFSYQLAPPAGLTAQI</sequence>
<dbReference type="GO" id="GO:0043001">
    <property type="term" value="P:Golgi to plasma membrane protein transport"/>
    <property type="evidence" value="ECO:0007669"/>
    <property type="project" value="TreeGrafter"/>
</dbReference>
<gene>
    <name evidence="5" type="ORF">PGLA1383_LOCUS4719</name>
</gene>
<keyword evidence="4" id="KW-0460">Magnesium</keyword>
<dbReference type="GO" id="GO:0034067">
    <property type="term" value="P:protein localization to Golgi apparatus"/>
    <property type="evidence" value="ECO:0007669"/>
    <property type="project" value="TreeGrafter"/>
</dbReference>
<evidence type="ECO:0000313" key="5">
    <source>
        <dbReference type="EMBL" id="CAE8585817.1"/>
    </source>
</evidence>
<comment type="caution">
    <text evidence="5">The sequence shown here is derived from an EMBL/GenBank/DDBJ whole genome shotgun (WGS) entry which is preliminary data.</text>
</comment>
<dbReference type="InterPro" id="IPR006689">
    <property type="entry name" value="Small_GTPase_ARF/SAR"/>
</dbReference>
<dbReference type="GO" id="GO:0046872">
    <property type="term" value="F:metal ion binding"/>
    <property type="evidence" value="ECO:0007669"/>
    <property type="project" value="UniProtKB-KW"/>
</dbReference>
<dbReference type="Proteomes" id="UP000654075">
    <property type="component" value="Unassembled WGS sequence"/>
</dbReference>
<accession>A0A813DBF6</accession>
<dbReference type="GO" id="GO:0005794">
    <property type="term" value="C:Golgi apparatus"/>
    <property type="evidence" value="ECO:0007669"/>
    <property type="project" value="TreeGrafter"/>
</dbReference>
<feature type="binding site" evidence="4">
    <location>
        <position position="37"/>
    </location>
    <ligand>
        <name>Mg(2+)</name>
        <dbReference type="ChEBI" id="CHEBI:18420"/>
    </ligand>
</feature>
<dbReference type="InterPro" id="IPR027417">
    <property type="entry name" value="P-loop_NTPase"/>
</dbReference>
<dbReference type="PROSITE" id="PS51417">
    <property type="entry name" value="ARF"/>
    <property type="match status" value="1"/>
</dbReference>
<dbReference type="GO" id="GO:0006886">
    <property type="term" value="P:intracellular protein transport"/>
    <property type="evidence" value="ECO:0007669"/>
    <property type="project" value="TreeGrafter"/>
</dbReference>
<dbReference type="AlphaFoldDB" id="A0A813DBF6"/>
<feature type="binding site" evidence="4">
    <location>
        <position position="21"/>
    </location>
    <ligand>
        <name>Mg(2+)</name>
        <dbReference type="ChEBI" id="CHEBI:18420"/>
    </ligand>
</feature>
<evidence type="ECO:0000313" key="6">
    <source>
        <dbReference type="Proteomes" id="UP000654075"/>
    </source>
</evidence>
<dbReference type="SUPFAM" id="SSF52540">
    <property type="entry name" value="P-loop containing nucleoside triphosphate hydrolases"/>
    <property type="match status" value="1"/>
</dbReference>
<keyword evidence="4" id="KW-0479">Metal-binding</keyword>
<evidence type="ECO:0000256" key="1">
    <source>
        <dbReference type="ARBA" id="ARBA00022741"/>
    </source>
</evidence>